<protein>
    <recommendedName>
        <fullName evidence="6">Lipoprotein</fullName>
    </recommendedName>
</protein>
<comment type="caution">
    <text evidence="4">The sequence shown here is derived from an EMBL/GenBank/DDBJ whole genome shotgun (WGS) entry which is preliminary data.</text>
</comment>
<evidence type="ECO:0000313" key="4">
    <source>
        <dbReference type="EMBL" id="MFC4500485.1"/>
    </source>
</evidence>
<organism evidence="4 5">
    <name type="scientific">Streptomyces vulcanius</name>
    <dbReference type="NCBI Taxonomy" id="1441876"/>
    <lineage>
        <taxon>Bacteria</taxon>
        <taxon>Bacillati</taxon>
        <taxon>Actinomycetota</taxon>
        <taxon>Actinomycetes</taxon>
        <taxon>Kitasatosporales</taxon>
        <taxon>Streptomycetaceae</taxon>
        <taxon>Streptomyces</taxon>
    </lineage>
</organism>
<feature type="transmembrane region" description="Helical" evidence="2">
    <location>
        <begin position="201"/>
        <end position="220"/>
    </location>
</feature>
<evidence type="ECO:0008006" key="6">
    <source>
        <dbReference type="Google" id="ProtNLM"/>
    </source>
</evidence>
<evidence type="ECO:0000256" key="2">
    <source>
        <dbReference type="SAM" id="Phobius"/>
    </source>
</evidence>
<evidence type="ECO:0000313" key="5">
    <source>
        <dbReference type="Proteomes" id="UP001595839"/>
    </source>
</evidence>
<evidence type="ECO:0000256" key="1">
    <source>
        <dbReference type="SAM" id="MobiDB-lite"/>
    </source>
</evidence>
<evidence type="ECO:0000256" key="3">
    <source>
        <dbReference type="SAM" id="SignalP"/>
    </source>
</evidence>
<accession>A0ABV9AKR0</accession>
<gene>
    <name evidence="4" type="ORF">ACFPIH_13230</name>
</gene>
<dbReference type="EMBL" id="JBHSFK010000007">
    <property type="protein sequence ID" value="MFC4500485.1"/>
    <property type="molecule type" value="Genomic_DNA"/>
</dbReference>
<name>A0ABV9AKR0_9ACTN</name>
<dbReference type="RefSeq" id="WP_381170323.1">
    <property type="nucleotide sequence ID" value="NZ_JBHSFK010000007.1"/>
</dbReference>
<sequence>MGSLKVTLCVGAAAAAAVLVPTAYASDEGGGNRANGRGSVTVAPSTPVPGADIALKVGGCGGKTATAVSAAFVADARLVATDGRGGTLVGETKVRSSITAGGYDVRITCVDYEVKGRIEIVESTEHHSQSSDPPELSESSESSHWYDEQPVAPASPTAPVHAGGGGTATLADGVAADPGESGASDDSFDEARVEGPGTAQAVTGLVLAGVAATVVAYRGYRGVRRGRGTG</sequence>
<keyword evidence="2" id="KW-0812">Transmembrane</keyword>
<keyword evidence="3" id="KW-0732">Signal</keyword>
<feature type="chain" id="PRO_5047106872" description="Lipoprotein" evidence="3">
    <location>
        <begin position="26"/>
        <end position="230"/>
    </location>
</feature>
<reference evidence="5" key="1">
    <citation type="journal article" date="2019" name="Int. J. Syst. Evol. Microbiol.">
        <title>The Global Catalogue of Microorganisms (GCM) 10K type strain sequencing project: providing services to taxonomists for standard genome sequencing and annotation.</title>
        <authorList>
            <consortium name="The Broad Institute Genomics Platform"/>
            <consortium name="The Broad Institute Genome Sequencing Center for Infectious Disease"/>
            <person name="Wu L."/>
            <person name="Ma J."/>
        </authorList>
    </citation>
    <scope>NUCLEOTIDE SEQUENCE [LARGE SCALE GENOMIC DNA]</scope>
    <source>
        <strain evidence="5">CGMCC 4.7177</strain>
    </source>
</reference>
<keyword evidence="5" id="KW-1185">Reference proteome</keyword>
<keyword evidence="2" id="KW-0472">Membrane</keyword>
<keyword evidence="2" id="KW-1133">Transmembrane helix</keyword>
<dbReference type="Proteomes" id="UP001595839">
    <property type="component" value="Unassembled WGS sequence"/>
</dbReference>
<feature type="signal peptide" evidence="3">
    <location>
        <begin position="1"/>
        <end position="25"/>
    </location>
</feature>
<feature type="region of interest" description="Disordered" evidence="1">
    <location>
        <begin position="123"/>
        <end position="192"/>
    </location>
</feature>
<feature type="compositionally biased region" description="Low complexity" evidence="1">
    <location>
        <begin position="130"/>
        <end position="143"/>
    </location>
</feature>
<feature type="compositionally biased region" description="Low complexity" evidence="1">
    <location>
        <begin position="168"/>
        <end position="177"/>
    </location>
</feature>
<proteinExistence type="predicted"/>